<organism evidence="1 2">
    <name type="scientific">Olea europaea subsp. europaea</name>
    <dbReference type="NCBI Taxonomy" id="158383"/>
    <lineage>
        <taxon>Eukaryota</taxon>
        <taxon>Viridiplantae</taxon>
        <taxon>Streptophyta</taxon>
        <taxon>Embryophyta</taxon>
        <taxon>Tracheophyta</taxon>
        <taxon>Spermatophyta</taxon>
        <taxon>Magnoliopsida</taxon>
        <taxon>eudicotyledons</taxon>
        <taxon>Gunneridae</taxon>
        <taxon>Pentapetalae</taxon>
        <taxon>asterids</taxon>
        <taxon>lamiids</taxon>
        <taxon>Lamiales</taxon>
        <taxon>Oleaceae</taxon>
        <taxon>Oleeae</taxon>
        <taxon>Olea</taxon>
    </lineage>
</organism>
<reference evidence="1 2" key="1">
    <citation type="submission" date="2019-12" db="EMBL/GenBank/DDBJ databases">
        <authorList>
            <person name="Alioto T."/>
            <person name="Alioto T."/>
            <person name="Gomez Garrido J."/>
        </authorList>
    </citation>
    <scope>NUCLEOTIDE SEQUENCE [LARGE SCALE GENOMIC DNA]</scope>
</reference>
<dbReference type="OrthoDB" id="1710374at2759"/>
<evidence type="ECO:0000313" key="1">
    <source>
        <dbReference type="EMBL" id="CAA3024446.1"/>
    </source>
</evidence>
<evidence type="ECO:0000313" key="2">
    <source>
        <dbReference type="Proteomes" id="UP000594638"/>
    </source>
</evidence>
<keyword evidence="2" id="KW-1185">Reference proteome</keyword>
<accession>A0A8S0V249</accession>
<protein>
    <submittedName>
        <fullName evidence="1">Uncharacterized protein</fullName>
    </submittedName>
</protein>
<dbReference type="EMBL" id="CACTIH010009108">
    <property type="protein sequence ID" value="CAA3024446.1"/>
    <property type="molecule type" value="Genomic_DNA"/>
</dbReference>
<gene>
    <name evidence="1" type="ORF">OLEA9_A039298</name>
</gene>
<dbReference type="Proteomes" id="UP000594638">
    <property type="component" value="Unassembled WGS sequence"/>
</dbReference>
<name>A0A8S0V249_OLEEU</name>
<comment type="caution">
    <text evidence="1">The sequence shown here is derived from an EMBL/GenBank/DDBJ whole genome shotgun (WGS) entry which is preliminary data.</text>
</comment>
<dbReference type="Gramene" id="OE9A039298T4">
    <property type="protein sequence ID" value="OE9A039298C4"/>
    <property type="gene ID" value="OE9A039298"/>
</dbReference>
<sequence>MSEGFHALGFVVGELDTVGTGFFAVEVTDFITEEEVGDLNGALDTDVLRVGVDALDVDFGAGKDCVVVGVEDLMVDLVVGVEDLGGTVGLAEGKVAREVGVADLGRTVGLAEGKVAREVGVADLGGTVGLAEGKVAREVGVADLGGTMGLAEGKVAREVGVADLGETVCLAEGKEAREVGVADLEGLDDVVDVTLDDMMEVNLEAKVSVDLSDTGVKLDLDVELNVGRPVGVAALDPGPPDEEGLRSPPVEVFNPRDDTGCLDNKWLLLASSGWEFASFKRRKQEEEKKIFHNFCR</sequence>
<proteinExistence type="predicted"/>
<dbReference type="AlphaFoldDB" id="A0A8S0V249"/>